<name>A0AAX3MZA8_9BACL</name>
<evidence type="ECO:0000256" key="1">
    <source>
        <dbReference type="SAM" id="Phobius"/>
    </source>
</evidence>
<sequence>MELQRSKTRTEPDLFDIIPRAARIAAYGLISIAGAIVIIAVVLGIIFFSGESTEFIYMNF</sequence>
<dbReference type="EMBL" id="CP118101">
    <property type="protein sequence ID" value="WDH82388.1"/>
    <property type="molecule type" value="Genomic_DNA"/>
</dbReference>
<keyword evidence="5" id="KW-1185">Reference proteome</keyword>
<keyword evidence="1" id="KW-0812">Transmembrane</keyword>
<dbReference type="RefSeq" id="WP_205054689.1">
    <property type="nucleotide sequence ID" value="NZ_CP118101.1"/>
</dbReference>
<feature type="transmembrane region" description="Helical" evidence="1">
    <location>
        <begin position="24"/>
        <end position="48"/>
    </location>
</feature>
<dbReference type="AlphaFoldDB" id="A0AAX3MZA8"/>
<evidence type="ECO:0000313" key="2">
    <source>
        <dbReference type="EMBL" id="WDH82388.1"/>
    </source>
</evidence>
<gene>
    <name evidence="2" type="ORF">PUW23_23565</name>
    <name evidence="3" type="ORF">PUW25_23555</name>
</gene>
<evidence type="ECO:0000313" key="4">
    <source>
        <dbReference type="Proteomes" id="UP001220962"/>
    </source>
</evidence>
<organism evidence="2 4">
    <name type="scientific">Paenibacillus urinalis</name>
    <dbReference type="NCBI Taxonomy" id="521520"/>
    <lineage>
        <taxon>Bacteria</taxon>
        <taxon>Bacillati</taxon>
        <taxon>Bacillota</taxon>
        <taxon>Bacilli</taxon>
        <taxon>Bacillales</taxon>
        <taxon>Paenibacillaceae</taxon>
        <taxon>Paenibacillus</taxon>
    </lineage>
</organism>
<dbReference type="Proteomes" id="UP001220962">
    <property type="component" value="Chromosome"/>
</dbReference>
<keyword evidence="1" id="KW-1133">Transmembrane helix</keyword>
<accession>A0AAX3MZA8</accession>
<dbReference type="Proteomes" id="UP001221519">
    <property type="component" value="Chromosome"/>
</dbReference>
<proteinExistence type="predicted"/>
<evidence type="ECO:0000313" key="5">
    <source>
        <dbReference type="Proteomes" id="UP001221519"/>
    </source>
</evidence>
<keyword evidence="1" id="KW-0472">Membrane</keyword>
<dbReference type="EMBL" id="CP118108">
    <property type="protein sequence ID" value="WDI02135.1"/>
    <property type="molecule type" value="Genomic_DNA"/>
</dbReference>
<protein>
    <submittedName>
        <fullName evidence="2">Uncharacterized protein</fullName>
    </submittedName>
</protein>
<evidence type="ECO:0000313" key="3">
    <source>
        <dbReference type="EMBL" id="WDI02135.1"/>
    </source>
</evidence>
<reference evidence="2 5" key="1">
    <citation type="submission" date="2023-02" db="EMBL/GenBank/DDBJ databases">
        <title>Pathogen: clinical or host-associated sample.</title>
        <authorList>
            <person name="Hergert J."/>
            <person name="Casey R."/>
            <person name="Wagner J."/>
            <person name="Young E.L."/>
            <person name="Oakeson K.F."/>
        </authorList>
    </citation>
    <scope>NUCLEOTIDE SEQUENCE</scope>
    <source>
        <strain evidence="3 5">2022CK-00829</strain>
        <strain evidence="2">2022CK-00830</strain>
    </source>
</reference>